<dbReference type="AlphaFoldDB" id="A0A4Y2QII9"/>
<proteinExistence type="predicted"/>
<evidence type="ECO:0000313" key="2">
    <source>
        <dbReference type="Proteomes" id="UP000499080"/>
    </source>
</evidence>
<organism evidence="1 2">
    <name type="scientific">Araneus ventricosus</name>
    <name type="common">Orbweaver spider</name>
    <name type="synonym">Epeira ventricosa</name>
    <dbReference type="NCBI Taxonomy" id="182803"/>
    <lineage>
        <taxon>Eukaryota</taxon>
        <taxon>Metazoa</taxon>
        <taxon>Ecdysozoa</taxon>
        <taxon>Arthropoda</taxon>
        <taxon>Chelicerata</taxon>
        <taxon>Arachnida</taxon>
        <taxon>Araneae</taxon>
        <taxon>Araneomorphae</taxon>
        <taxon>Entelegynae</taxon>
        <taxon>Araneoidea</taxon>
        <taxon>Araneidae</taxon>
        <taxon>Araneus</taxon>
    </lineage>
</organism>
<sequence>MILGQMHTCDLCLESNKAVISGKSHKRDKIHREDLADPHLLPAESIAFATGKNIADASANDWFITFATQIVSVQKIKHSSTGVHLSCPGKNYLVPLGGQMWIHKLVPNTENN</sequence>
<dbReference type="Proteomes" id="UP000499080">
    <property type="component" value="Unassembled WGS sequence"/>
</dbReference>
<accession>A0A4Y2QII9</accession>
<reference evidence="1 2" key="1">
    <citation type="journal article" date="2019" name="Sci. Rep.">
        <title>Orb-weaving spider Araneus ventricosus genome elucidates the spidroin gene catalogue.</title>
        <authorList>
            <person name="Kono N."/>
            <person name="Nakamura H."/>
            <person name="Ohtoshi R."/>
            <person name="Moran D.A.P."/>
            <person name="Shinohara A."/>
            <person name="Yoshida Y."/>
            <person name="Fujiwara M."/>
            <person name="Mori M."/>
            <person name="Tomita M."/>
            <person name="Arakawa K."/>
        </authorList>
    </citation>
    <scope>NUCLEOTIDE SEQUENCE [LARGE SCALE GENOMIC DNA]</scope>
</reference>
<evidence type="ECO:0000313" key="1">
    <source>
        <dbReference type="EMBL" id="GBN63132.1"/>
    </source>
</evidence>
<gene>
    <name evidence="1" type="ORF">AVEN_107401_1</name>
</gene>
<keyword evidence="2" id="KW-1185">Reference proteome</keyword>
<protein>
    <submittedName>
        <fullName evidence="1">Uncharacterized protein</fullName>
    </submittedName>
</protein>
<name>A0A4Y2QII9_ARAVE</name>
<dbReference type="EMBL" id="BGPR01138868">
    <property type="protein sequence ID" value="GBN63132.1"/>
    <property type="molecule type" value="Genomic_DNA"/>
</dbReference>
<comment type="caution">
    <text evidence="1">The sequence shown here is derived from an EMBL/GenBank/DDBJ whole genome shotgun (WGS) entry which is preliminary data.</text>
</comment>